<keyword evidence="1 3" id="KW-0175">Coiled coil</keyword>
<evidence type="ECO:0000313" key="6">
    <source>
        <dbReference type="EMBL" id="KAK4268604.1"/>
    </source>
</evidence>
<feature type="coiled-coil region" evidence="3">
    <location>
        <begin position="1022"/>
        <end position="1133"/>
    </location>
</feature>
<dbReference type="PANTHER" id="PTHR32258:SF32">
    <property type="entry name" value="PROTEIN NETWORKED 1D"/>
    <property type="match status" value="1"/>
</dbReference>
<dbReference type="EMBL" id="JAWXYG010000007">
    <property type="protein sequence ID" value="KAK4268604.1"/>
    <property type="molecule type" value="Genomic_DNA"/>
</dbReference>
<dbReference type="Pfam" id="PF07765">
    <property type="entry name" value="KIP1"/>
    <property type="match status" value="1"/>
</dbReference>
<gene>
    <name evidence="6" type="ORF">QN277_025231</name>
</gene>
<organism evidence="6 7">
    <name type="scientific">Acacia crassicarpa</name>
    <name type="common">northern wattle</name>
    <dbReference type="NCBI Taxonomy" id="499986"/>
    <lineage>
        <taxon>Eukaryota</taxon>
        <taxon>Viridiplantae</taxon>
        <taxon>Streptophyta</taxon>
        <taxon>Embryophyta</taxon>
        <taxon>Tracheophyta</taxon>
        <taxon>Spermatophyta</taxon>
        <taxon>Magnoliopsida</taxon>
        <taxon>eudicotyledons</taxon>
        <taxon>Gunneridae</taxon>
        <taxon>Pentapetalae</taxon>
        <taxon>rosids</taxon>
        <taxon>fabids</taxon>
        <taxon>Fabales</taxon>
        <taxon>Fabaceae</taxon>
        <taxon>Caesalpinioideae</taxon>
        <taxon>mimosoid clade</taxon>
        <taxon>Acacieae</taxon>
        <taxon>Acacia</taxon>
    </lineage>
</organism>
<name>A0AAE1JIF2_9FABA</name>
<evidence type="ECO:0000256" key="3">
    <source>
        <dbReference type="SAM" id="Coils"/>
    </source>
</evidence>
<dbReference type="InterPro" id="IPR051861">
    <property type="entry name" value="NET_actin-binding_domain"/>
</dbReference>
<comment type="similarity">
    <text evidence="2">Belongs to the NET family.</text>
</comment>
<feature type="region of interest" description="Disordered" evidence="4">
    <location>
        <begin position="1859"/>
        <end position="1880"/>
    </location>
</feature>
<comment type="caution">
    <text evidence="6">The sequence shown here is derived from an EMBL/GenBank/DDBJ whole genome shotgun (WGS) entry which is preliminary data.</text>
</comment>
<proteinExistence type="inferred from homology"/>
<dbReference type="Gene3D" id="1.10.287.1490">
    <property type="match status" value="1"/>
</dbReference>
<evidence type="ECO:0000259" key="5">
    <source>
        <dbReference type="PROSITE" id="PS51774"/>
    </source>
</evidence>
<dbReference type="GO" id="GO:0005886">
    <property type="term" value="C:plasma membrane"/>
    <property type="evidence" value="ECO:0007669"/>
    <property type="project" value="TreeGrafter"/>
</dbReference>
<feature type="coiled-coil region" evidence="3">
    <location>
        <begin position="1610"/>
        <end position="1686"/>
    </location>
</feature>
<feature type="coiled-coil region" evidence="3">
    <location>
        <begin position="874"/>
        <end position="939"/>
    </location>
</feature>
<feature type="compositionally biased region" description="Polar residues" evidence="4">
    <location>
        <begin position="265"/>
        <end position="277"/>
    </location>
</feature>
<feature type="region of interest" description="Disordered" evidence="4">
    <location>
        <begin position="1788"/>
        <end position="1813"/>
    </location>
</feature>
<dbReference type="PANTHER" id="PTHR32258">
    <property type="entry name" value="PROTEIN NETWORKED 4A"/>
    <property type="match status" value="1"/>
</dbReference>
<feature type="coiled-coil region" evidence="3">
    <location>
        <begin position="1456"/>
        <end position="1490"/>
    </location>
</feature>
<feature type="compositionally biased region" description="Polar residues" evidence="4">
    <location>
        <begin position="1788"/>
        <end position="1809"/>
    </location>
</feature>
<feature type="compositionally biased region" description="Basic and acidic residues" evidence="4">
    <location>
        <begin position="2006"/>
        <end position="2016"/>
    </location>
</feature>
<feature type="domain" description="NAB" evidence="5">
    <location>
        <begin position="13"/>
        <end position="93"/>
    </location>
</feature>
<feature type="compositionally biased region" description="Basic and acidic residues" evidence="4">
    <location>
        <begin position="139"/>
        <end position="149"/>
    </location>
</feature>
<dbReference type="Proteomes" id="UP001293593">
    <property type="component" value="Unassembled WGS sequence"/>
</dbReference>
<feature type="region of interest" description="Disordered" evidence="4">
    <location>
        <begin position="126"/>
        <end position="225"/>
    </location>
</feature>
<feature type="compositionally biased region" description="Basic and acidic residues" evidence="4">
    <location>
        <begin position="192"/>
        <end position="225"/>
    </location>
</feature>
<feature type="region of interest" description="Disordered" evidence="4">
    <location>
        <begin position="1987"/>
        <end position="2016"/>
    </location>
</feature>
<evidence type="ECO:0000313" key="7">
    <source>
        <dbReference type="Proteomes" id="UP001293593"/>
    </source>
</evidence>
<protein>
    <recommendedName>
        <fullName evidence="5">NAB domain-containing protein</fullName>
    </recommendedName>
</protein>
<evidence type="ECO:0000256" key="4">
    <source>
        <dbReference type="SAM" id="MobiDB-lite"/>
    </source>
</evidence>
<dbReference type="GO" id="GO:0051015">
    <property type="term" value="F:actin filament binding"/>
    <property type="evidence" value="ECO:0007669"/>
    <property type="project" value="TreeGrafter"/>
</dbReference>
<feature type="coiled-coil region" evidence="3">
    <location>
        <begin position="1162"/>
        <end position="1203"/>
    </location>
</feature>
<feature type="region of interest" description="Disordered" evidence="4">
    <location>
        <begin position="265"/>
        <end position="286"/>
    </location>
</feature>
<dbReference type="InterPro" id="IPR011684">
    <property type="entry name" value="NAB"/>
</dbReference>
<reference evidence="6" key="1">
    <citation type="submission" date="2023-10" db="EMBL/GenBank/DDBJ databases">
        <title>Chromosome-level genome of the transformable northern wattle, Acacia crassicarpa.</title>
        <authorList>
            <person name="Massaro I."/>
            <person name="Sinha N.R."/>
            <person name="Poethig S."/>
            <person name="Leichty A.R."/>
        </authorList>
    </citation>
    <scope>NUCLEOTIDE SEQUENCE</scope>
    <source>
        <strain evidence="6">Acra3RX</strain>
        <tissue evidence="6">Leaf</tissue>
    </source>
</reference>
<accession>A0AAE1JIF2</accession>
<keyword evidence="7" id="KW-1185">Reference proteome</keyword>
<feature type="coiled-coil region" evidence="3">
    <location>
        <begin position="544"/>
        <end position="837"/>
    </location>
</feature>
<sequence length="2088" mass="240538">MAAQSQADAKRKYSWWWDSHISPKNSKWLQENLTDMDSKVKQMIKVIEEDADSFARRAEMYYKKRPELMKLVEEFYRAYRALAERYDHATGVIRQAHRTMAEAFPNQFPMLLADDLPTVPFMEAEARTPEMSHSSLAFSDRDEVQKDSSRSPSPNFHAIKRNGAFTEEPDSAGNRKGLKQLNDLFMPGSGRARKELNFHDVDNDNNNKNDGNIDSRAQDLSESERVTRAEAEILALKRALAKLENEKEAGLLQYQQSLERLSNLESEVSHAQENSQELNERASKAEAEVQTLKETLNRLQGEREVSLLQYQLCLEKVSNLEKKISSTEKNAGELNERVIRAETEAESLKKDLITVEDEKEAALDQYKQCLETVSKLEDRLVQAEEKARKLNEQANKAVNEIEALKLEIAKLTEEKEDAALRYQQRLEIISSLEHKLSCAEEEVRRLNSKIDDSTEKLLSSEQKCLLLETSNENIQAELQSLVQKLGFQNEELSEKQQELGRLWNCIQEERLRFVEAETAFQTLQNLHSQSQEELRSIAAELHHKAELLENVEFHKQALEDEVQKVKQENKILNEFKISSSLSTKNLQDEILNLRQTIEKLEQEVELRVDERNALQQEIYCLKEELSDVNKRHDDMIEEVSSTGLDPQCFGLSVKELQDENSKLKETCEIDRGEKAVLLEKLQIMEKLLEKNTVLENSLSDLNVELESVRGKVQLLEETCQSLLGEKSTLIAEKATLFSQVQTMTEKLENVSEKNNLLENSLFDANAELEGLKEKSKSLEDSYQSLDLEKSNLISEKETLAQQLNIAHQMLKSFENQHRELELKHLELKGEKESALQKVEELLVSFYAEREEHSRIVQLNERHLAEKELQLHIAQEDVNCRKKEYEEELDRAAHAEIEIFLLQKCIQDLEENNFSLLVEYQRLLEKYKISEKLVSNLENENVQKQVQMNSLFGRITVLRTGLLQGLKTLDLNSDHSFDDMAEQDHILLDHMHGKIQERQECLDTIFNESQHLAIENSVLVIFLGQLKLKAEKLVTERDSLDEELRIQSEQFLALQGEVQSIQEKNLELKLTISKGEQRIEEMETKTGDLLKQLSDLELAHKNLQDESCKTVEENNSLMRRFVDLGEEKKSLEQEICDMIHETIAQSNISLIYQDIVFEKVLALRELSEDLVELCSVNEDLKNRLKAMTEKLEDVQMENSHLKESFDRSSIELKSVQSVNDQLGCQIQKGKELLSQKENELLAAAEMFSALHTEKTELQKMLEDLRCKYDEARVILDDQAHQILNLLSDKDRQNEEFRCLHEVNQKLESKMGHLCEELKETRLTEEKLNYQLKEGTNEIELWETQAATLYEEVQRSSAKETLIEGKFREVASTCESQNEELRCLHEVNQKLESEMGHLCEELEETRLREEKLNYQLKEGTNEIELWQTQAATLYEEVQRSTASETLTEGKFRELVNTCEGQSEELRHLHEVNQNLESEMGHLCKELEETRLREEKLNYQLREGINEIELWETQAAALYEEVQRSTASETLIEGKFLEVANTCESLEREHTNKSVEGEKLKERVSELEDQNGRLCDQLAAYVPAVSALESEMGHLCKELEETRLREEKLNYQLREGTNEIELWETQAAALYEEVQRSTASETLIEGKFLEVANTCESLEREHTNKSVEGEKLKERVSELEDQNGRLCDQLAAYVPAVSALKDCITSLEMQTLVHTELYMREKPKEDMMNHRYTEGGPQTSANQLAVAPDALPDIQEMQKKISAIEMAVKHLNKNFKPRDELREIQELQSSNHGTRINEGTINKQKTGKSSSDIPAAENEVLTKDIILDQMSDSSSYGISRRGTPEVDDHMLQLWETVNKQQKATTGPANYRQKGVTKEPKNNYPTIESSVEKELSVDKLEISRRLTQPREEDNKPKVIERLDSDAQKLADLKITVQDLIKKVEATEKSTKGKGSEYDSVKGQLEVIEESINKLFDGNRKLMKNVEEGKLSFVENPEPESDESGSISRRRASEQARRGSEKIGRLQLEVQRLQFLLLKLDEERESKGKAKMADRSPRVLLRDYLYGYGGTRSNQKNRKSRFCSCVIPPTKGD</sequence>
<evidence type="ECO:0000256" key="2">
    <source>
        <dbReference type="ARBA" id="ARBA00038006"/>
    </source>
</evidence>
<dbReference type="PROSITE" id="PS51774">
    <property type="entry name" value="NAB"/>
    <property type="match status" value="1"/>
</dbReference>
<evidence type="ECO:0000256" key="1">
    <source>
        <dbReference type="ARBA" id="ARBA00023054"/>
    </source>
</evidence>
<feature type="coiled-coil region" evidence="3">
    <location>
        <begin position="1540"/>
        <end position="1574"/>
    </location>
</feature>
<feature type="coiled-coil region" evidence="3">
    <location>
        <begin position="1253"/>
        <end position="1406"/>
    </location>
</feature>